<evidence type="ECO:0000256" key="12">
    <source>
        <dbReference type="ARBA" id="ARBA00023186"/>
    </source>
</evidence>
<evidence type="ECO:0000256" key="6">
    <source>
        <dbReference type="ARBA" id="ARBA00022519"/>
    </source>
</evidence>
<evidence type="ECO:0000256" key="8">
    <source>
        <dbReference type="ARBA" id="ARBA00022963"/>
    </source>
</evidence>
<name>A0A4P7XK13_9ALTE</name>
<dbReference type="InterPro" id="IPR004961">
    <property type="entry name" value="Lipase_chaperone"/>
</dbReference>
<evidence type="ECO:0000256" key="3">
    <source>
        <dbReference type="ARBA" id="ARBA00010358"/>
    </source>
</evidence>
<keyword evidence="11 16" id="KW-0472">Membrane</keyword>
<dbReference type="OrthoDB" id="7025807at2"/>
<feature type="compositionally biased region" description="Low complexity" evidence="17">
    <location>
        <begin position="37"/>
        <end position="55"/>
    </location>
</feature>
<evidence type="ECO:0000256" key="9">
    <source>
        <dbReference type="ARBA" id="ARBA00022989"/>
    </source>
</evidence>
<evidence type="ECO:0000256" key="13">
    <source>
        <dbReference type="ARBA" id="ARBA00030948"/>
    </source>
</evidence>
<reference evidence="18 19" key="1">
    <citation type="submission" date="2018-07" db="EMBL/GenBank/DDBJ databases">
        <title>Marsedoiliclastica nanhaica gen. nov. sp. nov., a novel marine hydrocarbonoclastic bacterium isolated from an in-situ enriched hydrocarbon-degrading consortium in deep-sea sediment.</title>
        <authorList>
            <person name="Dong C."/>
            <person name="Ma T."/>
            <person name="Liu R."/>
            <person name="Shao Z."/>
        </authorList>
    </citation>
    <scope>NUCLEOTIDE SEQUENCE [LARGE SCALE GENOMIC DNA]</scope>
    <source>
        <strain evidence="19">soil36-7</strain>
    </source>
</reference>
<dbReference type="RefSeq" id="WP_136549894.1">
    <property type="nucleotide sequence ID" value="NZ_CP031093.1"/>
</dbReference>
<evidence type="ECO:0000256" key="4">
    <source>
        <dbReference type="ARBA" id="ARBA00019692"/>
    </source>
</evidence>
<organism evidence="18 19">
    <name type="scientific">Hydrocarboniclastica marina</name>
    <dbReference type="NCBI Taxonomy" id="2259620"/>
    <lineage>
        <taxon>Bacteria</taxon>
        <taxon>Pseudomonadati</taxon>
        <taxon>Pseudomonadota</taxon>
        <taxon>Gammaproteobacteria</taxon>
        <taxon>Alteromonadales</taxon>
        <taxon>Alteromonadaceae</taxon>
        <taxon>Hydrocarboniclastica</taxon>
    </lineage>
</organism>
<keyword evidence="8 16" id="KW-0442">Lipid degradation</keyword>
<evidence type="ECO:0000256" key="1">
    <source>
        <dbReference type="ARBA" id="ARBA00003280"/>
    </source>
</evidence>
<protein>
    <recommendedName>
        <fullName evidence="4 16">Lipase chaperone</fullName>
    </recommendedName>
    <alternativeName>
        <fullName evidence="16">Lipase activator protein</fullName>
    </alternativeName>
    <alternativeName>
        <fullName evidence="15 16">Lipase foldase</fullName>
    </alternativeName>
    <alternativeName>
        <fullName evidence="13 16">Lipase helper protein</fullName>
    </alternativeName>
    <alternativeName>
        <fullName evidence="14 16">Lipase modulator</fullName>
    </alternativeName>
</protein>
<evidence type="ECO:0000256" key="11">
    <source>
        <dbReference type="ARBA" id="ARBA00023136"/>
    </source>
</evidence>
<evidence type="ECO:0000256" key="15">
    <source>
        <dbReference type="ARBA" id="ARBA00033028"/>
    </source>
</evidence>
<evidence type="ECO:0000256" key="5">
    <source>
        <dbReference type="ARBA" id="ARBA00022475"/>
    </source>
</evidence>
<comment type="similarity">
    <text evidence="3 16">Belongs to the lipase chaperone family.</text>
</comment>
<evidence type="ECO:0000256" key="14">
    <source>
        <dbReference type="ARBA" id="ARBA00031542"/>
    </source>
</evidence>
<proteinExistence type="inferred from homology"/>
<evidence type="ECO:0000256" key="10">
    <source>
        <dbReference type="ARBA" id="ARBA00023098"/>
    </source>
</evidence>
<evidence type="ECO:0000256" key="7">
    <source>
        <dbReference type="ARBA" id="ARBA00022692"/>
    </source>
</evidence>
<dbReference type="SUPFAM" id="SSF158855">
    <property type="entry name" value="Lipase chaperone-like"/>
    <property type="match status" value="1"/>
</dbReference>
<evidence type="ECO:0000313" key="18">
    <source>
        <dbReference type="EMBL" id="QCF27185.1"/>
    </source>
</evidence>
<comment type="function">
    <text evidence="1 16">May be involved in the folding of the extracellular lipase during its passage through the periplasm.</text>
</comment>
<dbReference type="AlphaFoldDB" id="A0A4P7XK13"/>
<dbReference type="GO" id="GO:0005886">
    <property type="term" value="C:plasma membrane"/>
    <property type="evidence" value="ECO:0007669"/>
    <property type="project" value="UniProtKB-SubCell"/>
</dbReference>
<keyword evidence="9 16" id="KW-1133">Transmembrane helix</keyword>
<keyword evidence="7 16" id="KW-0812">Transmembrane</keyword>
<keyword evidence="19" id="KW-1185">Reference proteome</keyword>
<evidence type="ECO:0000256" key="17">
    <source>
        <dbReference type="SAM" id="MobiDB-lite"/>
    </source>
</evidence>
<evidence type="ECO:0000313" key="19">
    <source>
        <dbReference type="Proteomes" id="UP000298049"/>
    </source>
</evidence>
<evidence type="ECO:0000256" key="16">
    <source>
        <dbReference type="HAMAP-Rule" id="MF_00790"/>
    </source>
</evidence>
<dbReference type="GO" id="GO:0006457">
    <property type="term" value="P:protein folding"/>
    <property type="evidence" value="ECO:0007669"/>
    <property type="project" value="UniProtKB-UniRule"/>
</dbReference>
<evidence type="ECO:0000256" key="2">
    <source>
        <dbReference type="ARBA" id="ARBA00004383"/>
    </source>
</evidence>
<gene>
    <name evidence="16" type="primary">lifO</name>
    <name evidence="18" type="ORF">soil367_15305</name>
</gene>
<keyword evidence="10 16" id="KW-0443">Lipid metabolism</keyword>
<sequence>MHARIIKTGFVLLALLAIVVGVQLYLTEPTPPRETISTTSALSTPPSASPVNAPAPVAPKHEENPLAYYAAMGSSLGERPESLDGTAVDGELKADANGQLIVSPGVRQVFDYFLTTIGEEDFETVKARLAHHINRHLPPEAAQQAWRLFGQYMGAKEAISNLPSHDGTSASMRNVVAQRRALRQSWFDAEANDAFFGLENAYDEFQLSRREIMESTNLPEAEQQARLTSLTNALPHTLQKMVTATQAPVAVQHKVEQLREQGTSESEIRALREQQFGPEAADRLAQLDQRKAQWEQQYTAYQQQRQTIIDSGMATQDREAEIQRLRERLFDDSEIRRVEALDRIGQN</sequence>
<keyword evidence="5 16" id="KW-1003">Cell membrane</keyword>
<keyword evidence="6 16" id="KW-0997">Cell inner membrane</keyword>
<dbReference type="KEGG" id="hmi:soil367_15305"/>
<feature type="region of interest" description="Disordered" evidence="17">
    <location>
        <begin position="30"/>
        <end position="59"/>
    </location>
</feature>
<dbReference type="GO" id="GO:0051082">
    <property type="term" value="F:unfolded protein binding"/>
    <property type="evidence" value="ECO:0007669"/>
    <property type="project" value="UniProtKB-UniRule"/>
</dbReference>
<dbReference type="GO" id="GO:0016042">
    <property type="term" value="P:lipid catabolic process"/>
    <property type="evidence" value="ECO:0007669"/>
    <property type="project" value="UniProtKB-UniRule"/>
</dbReference>
<accession>A0A4P7XK13</accession>
<dbReference type="HAMAP" id="MF_00790">
    <property type="entry name" value="Lipase_chap"/>
    <property type="match status" value="1"/>
</dbReference>
<comment type="subcellular location">
    <subcellularLocation>
        <location evidence="2">Cell inner membrane</location>
        <topology evidence="2">Single-pass membrane protein</topology>
        <orientation evidence="2">Periplasmic side</orientation>
    </subcellularLocation>
</comment>
<dbReference type="Proteomes" id="UP000298049">
    <property type="component" value="Chromosome"/>
</dbReference>
<dbReference type="Pfam" id="PF03280">
    <property type="entry name" value="Lipase_chap"/>
    <property type="match status" value="1"/>
</dbReference>
<dbReference type="EMBL" id="CP031093">
    <property type="protein sequence ID" value="QCF27185.1"/>
    <property type="molecule type" value="Genomic_DNA"/>
</dbReference>
<keyword evidence="12 16" id="KW-0143">Chaperone</keyword>